<dbReference type="InterPro" id="IPR052050">
    <property type="entry name" value="SecEffector_AnkRepeat"/>
</dbReference>
<protein>
    <recommendedName>
        <fullName evidence="4">Ankyrin repeat-containing domain protein</fullName>
    </recommendedName>
</protein>
<dbReference type="SUPFAM" id="SSF140860">
    <property type="entry name" value="Pseudo ankyrin repeat-like"/>
    <property type="match status" value="2"/>
</dbReference>
<feature type="compositionally biased region" description="Low complexity" evidence="1">
    <location>
        <begin position="10"/>
        <end position="21"/>
    </location>
</feature>
<dbReference type="PANTHER" id="PTHR46586:SF3">
    <property type="entry name" value="ANKYRIN REPEAT-CONTAINING PROTEIN"/>
    <property type="match status" value="1"/>
</dbReference>
<sequence>MKDMNQVPKQTTQLAQPQPAASNSWAQSGPTLPLELAELVGILLIRLDAAATLWADRSAITSPLNLLPRSAAPGLTQAALINLPHVDMNSASLAGHVDLLDFMYAWSTRAGGKGRPIQYSCNAPNPSSTWPEPLNVPLSVMDQVSGRPGLTRVLDWWWSKSKVLVVNWTEAAVDAAAANGDLETLDWWWNTTGSLNGGQEQWFKYSQRAVDNASGNGHTPVLAWFVKQIGSHLGEAAIKYSDIAMAQAAANGHVHVLRWWVEESGLQTKAQAVLDAAASTNQMDVLEWCLIQPRVLEQVKIGGNIAKYDTLVTSAIRQGNRKLLSWFEERLPSHVRASWHKNPSESMAAAETGDLFAFQWLQDRGWLFGTRQELISFAAGSGKLDVIEWVHKNVPSNNHQTIGWTSDEFTEATRNGDVEMMDWLVSHGHVPWPSVCYYLAASYCGKASVMDWWSNYEGEFERYDLVSHAFKVAISKRRFEILDWWLKADSEHMSPDYLDEYWELLEDAGTQGDVEMIRWWCEVAGADFAFLLRDAVVAASAAGHISVLEYYAGYQGFELDLDHIAIAIAKASDAGHITCLDWWFKHVHAGGSGDGAVFVQAFNHSFQHGPGGKSLLWWTQVFRIQDYGLVPECPYHRFRVRADLVQLIGSLDSVYSLFFTIRCGTWPRLTACDTDDTDPQLWITSPEAYRDSRPPKFTTPLSMPRPAGLPRAAICPL</sequence>
<gene>
    <name evidence="2" type="ORF">BCR44DRAFT_1483662</name>
</gene>
<keyword evidence="3" id="KW-1185">Reference proteome</keyword>
<evidence type="ECO:0000313" key="2">
    <source>
        <dbReference type="EMBL" id="ORZ38000.1"/>
    </source>
</evidence>
<dbReference type="AlphaFoldDB" id="A0A1Y2HTT7"/>
<name>A0A1Y2HTT7_9FUNG</name>
<dbReference type="PANTHER" id="PTHR46586">
    <property type="entry name" value="ANKYRIN REPEAT-CONTAINING PROTEIN"/>
    <property type="match status" value="1"/>
</dbReference>
<dbReference type="OrthoDB" id="543798at2759"/>
<dbReference type="Proteomes" id="UP000193411">
    <property type="component" value="Unassembled WGS sequence"/>
</dbReference>
<dbReference type="EMBL" id="MCFL01000010">
    <property type="protein sequence ID" value="ORZ38000.1"/>
    <property type="molecule type" value="Genomic_DNA"/>
</dbReference>
<proteinExistence type="predicted"/>
<comment type="caution">
    <text evidence="2">The sequence shown here is derived from an EMBL/GenBank/DDBJ whole genome shotgun (WGS) entry which is preliminary data.</text>
</comment>
<feature type="region of interest" description="Disordered" evidence="1">
    <location>
        <begin position="1"/>
        <end position="27"/>
    </location>
</feature>
<dbReference type="Gene3D" id="1.25.40.20">
    <property type="entry name" value="Ankyrin repeat-containing domain"/>
    <property type="match status" value="1"/>
</dbReference>
<evidence type="ECO:0000313" key="3">
    <source>
        <dbReference type="Proteomes" id="UP000193411"/>
    </source>
</evidence>
<reference evidence="2 3" key="1">
    <citation type="submission" date="2016-07" db="EMBL/GenBank/DDBJ databases">
        <title>Pervasive Adenine N6-methylation of Active Genes in Fungi.</title>
        <authorList>
            <consortium name="DOE Joint Genome Institute"/>
            <person name="Mondo S.J."/>
            <person name="Dannebaum R.O."/>
            <person name="Kuo R.C."/>
            <person name="Labutti K."/>
            <person name="Haridas S."/>
            <person name="Kuo A."/>
            <person name="Salamov A."/>
            <person name="Ahrendt S.R."/>
            <person name="Lipzen A."/>
            <person name="Sullivan W."/>
            <person name="Andreopoulos W.B."/>
            <person name="Clum A."/>
            <person name="Lindquist E."/>
            <person name="Daum C."/>
            <person name="Ramamoorthy G.K."/>
            <person name="Gryganskyi A."/>
            <person name="Culley D."/>
            <person name="Magnuson J.K."/>
            <person name="James T.Y."/>
            <person name="O'Malley M.A."/>
            <person name="Stajich J.E."/>
            <person name="Spatafora J.W."/>
            <person name="Visel A."/>
            <person name="Grigoriev I.V."/>
        </authorList>
    </citation>
    <scope>NUCLEOTIDE SEQUENCE [LARGE SCALE GENOMIC DNA]</scope>
    <source>
        <strain evidence="2 3">PL171</strain>
    </source>
</reference>
<evidence type="ECO:0000256" key="1">
    <source>
        <dbReference type="SAM" id="MobiDB-lite"/>
    </source>
</evidence>
<evidence type="ECO:0008006" key="4">
    <source>
        <dbReference type="Google" id="ProtNLM"/>
    </source>
</evidence>
<organism evidence="2 3">
    <name type="scientific">Catenaria anguillulae PL171</name>
    <dbReference type="NCBI Taxonomy" id="765915"/>
    <lineage>
        <taxon>Eukaryota</taxon>
        <taxon>Fungi</taxon>
        <taxon>Fungi incertae sedis</taxon>
        <taxon>Blastocladiomycota</taxon>
        <taxon>Blastocladiomycetes</taxon>
        <taxon>Blastocladiales</taxon>
        <taxon>Catenariaceae</taxon>
        <taxon>Catenaria</taxon>
    </lineage>
</organism>
<accession>A0A1Y2HTT7</accession>
<dbReference type="InterPro" id="IPR036770">
    <property type="entry name" value="Ankyrin_rpt-contain_sf"/>
</dbReference>